<keyword evidence="1" id="KW-1133">Transmembrane helix</keyword>
<feature type="transmembrane region" description="Helical" evidence="1">
    <location>
        <begin position="90"/>
        <end position="110"/>
    </location>
</feature>
<dbReference type="InterPro" id="IPR037185">
    <property type="entry name" value="EmrE-like"/>
</dbReference>
<dbReference type="SUPFAM" id="SSF103481">
    <property type="entry name" value="Multidrug resistance efflux transporter EmrE"/>
    <property type="match status" value="1"/>
</dbReference>
<dbReference type="InterPro" id="IPR026505">
    <property type="entry name" value="Solute_c_fam_35_mem_F3/F4"/>
</dbReference>
<comment type="caution">
    <text evidence="2">The sequence shown here is derived from an EMBL/GenBank/DDBJ whole genome shotgun (WGS) entry which is preliminary data.</text>
</comment>
<feature type="non-terminal residue" evidence="2">
    <location>
        <position position="158"/>
    </location>
</feature>
<keyword evidence="1" id="KW-0472">Membrane</keyword>
<dbReference type="OrthoDB" id="424114at2759"/>
<gene>
    <name evidence="2" type="ORF">PGLA1383_LOCUS12160</name>
</gene>
<dbReference type="Proteomes" id="UP000654075">
    <property type="component" value="Unassembled WGS sequence"/>
</dbReference>
<keyword evidence="1" id="KW-0812">Transmembrane</keyword>
<feature type="transmembrane region" description="Helical" evidence="1">
    <location>
        <begin position="117"/>
        <end position="135"/>
    </location>
</feature>
<dbReference type="EMBL" id="CAJNNV010006397">
    <property type="protein sequence ID" value="CAE8593565.1"/>
    <property type="molecule type" value="Genomic_DNA"/>
</dbReference>
<feature type="transmembrane region" description="Helical" evidence="1">
    <location>
        <begin position="20"/>
        <end position="47"/>
    </location>
</feature>
<proteinExistence type="predicted"/>
<accession>A0A813E463</accession>
<name>A0A813E463_POLGL</name>
<dbReference type="AlphaFoldDB" id="A0A813E463"/>
<evidence type="ECO:0000313" key="3">
    <source>
        <dbReference type="Proteomes" id="UP000654075"/>
    </source>
</evidence>
<feature type="transmembrane region" description="Helical" evidence="1">
    <location>
        <begin position="59"/>
        <end position="84"/>
    </location>
</feature>
<evidence type="ECO:0000313" key="2">
    <source>
        <dbReference type="EMBL" id="CAE8593565.1"/>
    </source>
</evidence>
<keyword evidence="3" id="KW-1185">Reference proteome</keyword>
<dbReference type="PANTHER" id="PTHR19346:SF4">
    <property type="entry name" value="SUGAR PHOSPHATE TRANSPORTER DOMAIN-CONTAINING PROTEIN"/>
    <property type="match status" value="1"/>
</dbReference>
<reference evidence="2" key="1">
    <citation type="submission" date="2021-02" db="EMBL/GenBank/DDBJ databases">
        <authorList>
            <person name="Dougan E. K."/>
            <person name="Rhodes N."/>
            <person name="Thang M."/>
            <person name="Chan C."/>
        </authorList>
    </citation>
    <scope>NUCLEOTIDE SEQUENCE</scope>
</reference>
<evidence type="ECO:0000256" key="1">
    <source>
        <dbReference type="SAM" id="Phobius"/>
    </source>
</evidence>
<evidence type="ECO:0008006" key="4">
    <source>
        <dbReference type="Google" id="ProtNLM"/>
    </source>
</evidence>
<protein>
    <recommendedName>
        <fullName evidence="4">EamA domain-containing protein</fullName>
    </recommendedName>
</protein>
<organism evidence="2 3">
    <name type="scientific">Polarella glacialis</name>
    <name type="common">Dinoflagellate</name>
    <dbReference type="NCBI Taxonomy" id="89957"/>
    <lineage>
        <taxon>Eukaryota</taxon>
        <taxon>Sar</taxon>
        <taxon>Alveolata</taxon>
        <taxon>Dinophyceae</taxon>
        <taxon>Suessiales</taxon>
        <taxon>Suessiaceae</taxon>
        <taxon>Polarella</taxon>
    </lineage>
</organism>
<sequence length="158" mass="16284">VAAAACYKVGFKARLGEPRAYVVLGFSGSIGLAMALLGLPIAILLGATGIEDCWWSSSVHVSWGILLGGALFDFVYNVSIAFGLSISSPVFVALGSILSVPANLTVDALLHHEIPSYLEVVGAAIVIASFCLLATEPAASAVPETLLTIAEENPVRTA</sequence>
<dbReference type="PANTHER" id="PTHR19346">
    <property type="entry name" value="SUGAR PHOSPHATE TRANSPORTER DOMAIN-CONTAINING PROTEIN"/>
    <property type="match status" value="1"/>
</dbReference>